<dbReference type="Proteomes" id="UP000799764">
    <property type="component" value="Unassembled WGS sequence"/>
</dbReference>
<gene>
    <name evidence="1" type="ORF">P171DRAFT_479499</name>
</gene>
<protein>
    <submittedName>
        <fullName evidence="1">Uncharacterized protein</fullName>
    </submittedName>
</protein>
<reference evidence="1" key="1">
    <citation type="journal article" date="2020" name="Stud. Mycol.">
        <title>101 Dothideomycetes genomes: a test case for predicting lifestyles and emergence of pathogens.</title>
        <authorList>
            <person name="Haridas S."/>
            <person name="Albert R."/>
            <person name="Binder M."/>
            <person name="Bloem J."/>
            <person name="Labutti K."/>
            <person name="Salamov A."/>
            <person name="Andreopoulos B."/>
            <person name="Baker S."/>
            <person name="Barry K."/>
            <person name="Bills G."/>
            <person name="Bluhm B."/>
            <person name="Cannon C."/>
            <person name="Castanera R."/>
            <person name="Culley D."/>
            <person name="Daum C."/>
            <person name="Ezra D."/>
            <person name="Gonzalez J."/>
            <person name="Henrissat B."/>
            <person name="Kuo A."/>
            <person name="Liang C."/>
            <person name="Lipzen A."/>
            <person name="Lutzoni F."/>
            <person name="Magnuson J."/>
            <person name="Mondo S."/>
            <person name="Nolan M."/>
            <person name="Ohm R."/>
            <person name="Pangilinan J."/>
            <person name="Park H.-J."/>
            <person name="Ramirez L."/>
            <person name="Alfaro M."/>
            <person name="Sun H."/>
            <person name="Tritt A."/>
            <person name="Yoshinaga Y."/>
            <person name="Zwiers L.-H."/>
            <person name="Turgeon B."/>
            <person name="Goodwin S."/>
            <person name="Spatafora J."/>
            <person name="Crous P."/>
            <person name="Grigoriev I."/>
        </authorList>
    </citation>
    <scope>NUCLEOTIDE SEQUENCE</scope>
    <source>
        <strain evidence="1">CBS 690.94</strain>
    </source>
</reference>
<keyword evidence="2" id="KW-1185">Reference proteome</keyword>
<evidence type="ECO:0000313" key="2">
    <source>
        <dbReference type="Proteomes" id="UP000799764"/>
    </source>
</evidence>
<evidence type="ECO:0000313" key="1">
    <source>
        <dbReference type="EMBL" id="KAF2450410.1"/>
    </source>
</evidence>
<sequence>MPLLNTMDTMETSTMARQSARLRVPVPQMPLELMVLRSCQSTSTDRKKVARNGAEAVLDLTDWSKYGFDTEHSVDVFKNSLQAAQDTDILLDYAIGPPNLARLD</sequence>
<accession>A0A9P4UHN3</accession>
<dbReference type="OrthoDB" id="2588159at2759"/>
<name>A0A9P4UHN3_9PLEO</name>
<proteinExistence type="predicted"/>
<dbReference type="EMBL" id="MU001493">
    <property type="protein sequence ID" value="KAF2450410.1"/>
    <property type="molecule type" value="Genomic_DNA"/>
</dbReference>
<comment type="caution">
    <text evidence="1">The sequence shown here is derived from an EMBL/GenBank/DDBJ whole genome shotgun (WGS) entry which is preliminary data.</text>
</comment>
<organism evidence="1 2">
    <name type="scientific">Karstenula rhodostoma CBS 690.94</name>
    <dbReference type="NCBI Taxonomy" id="1392251"/>
    <lineage>
        <taxon>Eukaryota</taxon>
        <taxon>Fungi</taxon>
        <taxon>Dikarya</taxon>
        <taxon>Ascomycota</taxon>
        <taxon>Pezizomycotina</taxon>
        <taxon>Dothideomycetes</taxon>
        <taxon>Pleosporomycetidae</taxon>
        <taxon>Pleosporales</taxon>
        <taxon>Massarineae</taxon>
        <taxon>Didymosphaeriaceae</taxon>
        <taxon>Karstenula</taxon>
    </lineage>
</organism>
<dbReference type="AlphaFoldDB" id="A0A9P4UHN3"/>